<dbReference type="EMBL" id="CP046908">
    <property type="protein sequence ID" value="QGZ34822.1"/>
    <property type="molecule type" value="Genomic_DNA"/>
</dbReference>
<keyword evidence="2" id="KW-1133">Transmembrane helix</keyword>
<gene>
    <name evidence="3" type="ORF">GH266_10000</name>
</gene>
<sequence length="589" mass="61316">MADYYPVLKKTVAALPENTGAARREIYQRARKAIVAQLKAYDPPLSPSEITSEQLRLEESIRKVEAEAARETLGFSASQQPVATPRPTAPQPAAAPKPPQPAARPAATDTPAQAASPAAPARPAPAPSAAPAARAPAAAEPPRDTLKSAIEEARKLGDAADQAGRSARGALDGEPARTAPPKREPTLGSDPSIGDDTAGRGSSARGNRLPTPARDNGRSLPYDGDLRPSRLPAILGGVALLLLVVGIGAIGYSQRDTLMSLFAGDDSETPTSQPTATTGTDTPAPASDTGTDGASASRKDTARLLDGPAPDARPVTTTRITPNGPQTDTLAPSAPAAGQDSGGVRTVEPQEPASAQPDAAETTEEPDVVETPQDTTAETPADTEPQQEQDTQTAATTPAQPDPTAASDAPVAQRAILYEEGATGGSAGQASAGRSVWSVTEETIDGRVETVLRMRIEVPDRNIAANLTLKPNRDETLPASHLLEVQFELPEGFSGQGVAEVPGLVMKTTEEARGDALIGASVKVADGYFWVALSNLPDEQERNLTLLRDRGWIDIPMLYENGKRAILTLEKGTPGTRAVQQATDAWRAG</sequence>
<accession>A0A857C8I9</accession>
<feature type="compositionally biased region" description="Low complexity" evidence="1">
    <location>
        <begin position="129"/>
        <end position="140"/>
    </location>
</feature>
<feature type="compositionally biased region" description="Low complexity" evidence="1">
    <location>
        <begin position="382"/>
        <end position="409"/>
    </location>
</feature>
<keyword evidence="2" id="KW-0472">Membrane</keyword>
<dbReference type="RefSeq" id="WP_158193783.1">
    <property type="nucleotide sequence ID" value="NZ_CP046908.1"/>
</dbReference>
<keyword evidence="2" id="KW-0812">Transmembrane</keyword>
<dbReference type="OrthoDB" id="8442940at2"/>
<feature type="region of interest" description="Disordered" evidence="1">
    <location>
        <begin position="156"/>
        <end position="223"/>
    </location>
</feature>
<evidence type="ECO:0000256" key="2">
    <source>
        <dbReference type="SAM" id="Phobius"/>
    </source>
</evidence>
<dbReference type="KEGG" id="siw:GH266_10000"/>
<feature type="region of interest" description="Disordered" evidence="1">
    <location>
        <begin position="68"/>
        <end position="143"/>
    </location>
</feature>
<evidence type="ECO:0000313" key="4">
    <source>
        <dbReference type="Proteomes" id="UP000435648"/>
    </source>
</evidence>
<reference evidence="3 4" key="1">
    <citation type="submission" date="2019-12" db="EMBL/GenBank/DDBJ databases">
        <title>The genome of Stappia indica PHM037.</title>
        <authorList>
            <person name="Kacar D."/>
            <person name="Galan B."/>
            <person name="Canedo L."/>
            <person name="Rodriguez P."/>
            <person name="de la Calle F."/>
            <person name="Garcia J.L."/>
        </authorList>
    </citation>
    <scope>NUCLEOTIDE SEQUENCE [LARGE SCALE GENOMIC DNA]</scope>
    <source>
        <strain evidence="3 4">PHM037</strain>
    </source>
</reference>
<name>A0A857C8I9_9HYPH</name>
<feature type="compositionally biased region" description="Low complexity" evidence="1">
    <location>
        <begin position="103"/>
        <end position="119"/>
    </location>
</feature>
<evidence type="ECO:0000313" key="3">
    <source>
        <dbReference type="EMBL" id="QGZ34822.1"/>
    </source>
</evidence>
<evidence type="ECO:0000256" key="1">
    <source>
        <dbReference type="SAM" id="MobiDB-lite"/>
    </source>
</evidence>
<dbReference type="Proteomes" id="UP000435648">
    <property type="component" value="Chromosome"/>
</dbReference>
<dbReference type="AlphaFoldDB" id="A0A857C8I9"/>
<protein>
    <recommendedName>
        <fullName evidence="5">CheA signal transduction histidine kinase</fullName>
    </recommendedName>
</protein>
<evidence type="ECO:0008006" key="5">
    <source>
        <dbReference type="Google" id="ProtNLM"/>
    </source>
</evidence>
<feature type="compositionally biased region" description="Pro residues" evidence="1">
    <location>
        <begin position="87"/>
        <end position="102"/>
    </location>
</feature>
<organism evidence="3 4">
    <name type="scientific">Stappia indica</name>
    <dbReference type="NCBI Taxonomy" id="538381"/>
    <lineage>
        <taxon>Bacteria</taxon>
        <taxon>Pseudomonadati</taxon>
        <taxon>Pseudomonadota</taxon>
        <taxon>Alphaproteobacteria</taxon>
        <taxon>Hyphomicrobiales</taxon>
        <taxon>Stappiaceae</taxon>
        <taxon>Stappia</taxon>
    </lineage>
</organism>
<feature type="compositionally biased region" description="Polar residues" evidence="1">
    <location>
        <begin position="315"/>
        <end position="330"/>
    </location>
</feature>
<feature type="region of interest" description="Disordered" evidence="1">
    <location>
        <begin position="263"/>
        <end position="409"/>
    </location>
</feature>
<feature type="compositionally biased region" description="Low complexity" evidence="1">
    <location>
        <begin position="269"/>
        <end position="289"/>
    </location>
</feature>
<proteinExistence type="predicted"/>
<feature type="transmembrane region" description="Helical" evidence="2">
    <location>
        <begin position="231"/>
        <end position="252"/>
    </location>
</feature>